<dbReference type="Gene3D" id="3.40.50.300">
    <property type="entry name" value="P-loop containing nucleotide triphosphate hydrolases"/>
    <property type="match status" value="1"/>
</dbReference>
<dbReference type="Gene3D" id="1.10.10.60">
    <property type="entry name" value="Homeodomain-like"/>
    <property type="match status" value="1"/>
</dbReference>
<dbReference type="SMART" id="SM00382">
    <property type="entry name" value="AAA"/>
    <property type="match status" value="1"/>
</dbReference>
<dbReference type="InterPro" id="IPR025943">
    <property type="entry name" value="Sigma_54_int_dom_ATP-bd_2"/>
</dbReference>
<dbReference type="PROSITE" id="PS50045">
    <property type="entry name" value="SIGMA54_INTERACT_4"/>
    <property type="match status" value="1"/>
</dbReference>
<keyword evidence="1" id="KW-0547">Nucleotide-binding</keyword>
<dbReference type="EMBL" id="KF796602">
    <property type="protein sequence ID" value="AHN97847.1"/>
    <property type="molecule type" value="Genomic_DNA"/>
</dbReference>
<protein>
    <submittedName>
        <fullName evidence="9">Sigma-54-dependent transcriptional response regulator</fullName>
    </submittedName>
</protein>
<accession>X2LC93</accession>
<dbReference type="AlphaFoldDB" id="X2LC93"/>
<evidence type="ECO:0000256" key="3">
    <source>
        <dbReference type="ARBA" id="ARBA00023015"/>
    </source>
</evidence>
<keyword evidence="6" id="KW-0597">Phosphoprotein</keyword>
<sequence>MTETTKHLLLVEDEAPLRQAIAEQLSDRGYHVEQADSGEAALARLADFAFDIIVTDLRLPGIDGAAVVDAAVERYPEIVAIVVTGYGTVKDAVEAIKRGAWDFVSKPFQIDELLHVLDSALEQQRLKSENAYLRAQLEERYCFEGIIGKSPPMTRLFQLLETIAATSSTILITGETGTGKEVVARAIHHNSPRRVHRFIALNCSAIPETLLEAELFGHVRGAFTGAVGNRQGRLEQAHKGTLFIDEVGTMTAAPQMKLLRVLQEREFERVGDSHTIKVDVRVIAATNVDLGRMVADGQFRGDLFYRLNVIPVQLPPLRDRREDIPLLVQHFLDKYQTRVAQDLPPARKPDGGPIAKAVPLTLSQEAMRRLMSYQWPGNVRQLENAIERAVAFSAGRLQIGVQDLPPELQDGTLSPMASPVSLPEEGVDLCKLVADIERELIQRSLERSGGNKGRAARLLNLKRTTLVEKMKRLHK</sequence>
<dbReference type="Gene3D" id="3.40.50.2300">
    <property type="match status" value="1"/>
</dbReference>
<feature type="domain" description="Response regulatory" evidence="8">
    <location>
        <begin position="7"/>
        <end position="121"/>
    </location>
</feature>
<dbReference type="PROSITE" id="PS50110">
    <property type="entry name" value="RESPONSE_REGULATORY"/>
    <property type="match status" value="1"/>
</dbReference>
<evidence type="ECO:0000259" key="7">
    <source>
        <dbReference type="PROSITE" id="PS50045"/>
    </source>
</evidence>
<evidence type="ECO:0000256" key="2">
    <source>
        <dbReference type="ARBA" id="ARBA00022840"/>
    </source>
</evidence>
<dbReference type="FunFam" id="3.40.50.300:FF:000006">
    <property type="entry name" value="DNA-binding transcriptional regulator NtrC"/>
    <property type="match status" value="1"/>
</dbReference>
<dbReference type="SMART" id="SM00448">
    <property type="entry name" value="REC"/>
    <property type="match status" value="1"/>
</dbReference>
<dbReference type="InterPro" id="IPR027417">
    <property type="entry name" value="P-loop_NTPase"/>
</dbReference>
<dbReference type="InterPro" id="IPR025662">
    <property type="entry name" value="Sigma_54_int_dom_ATP-bd_1"/>
</dbReference>
<dbReference type="InterPro" id="IPR001789">
    <property type="entry name" value="Sig_transdc_resp-reg_receiver"/>
</dbReference>
<proteinExistence type="predicted"/>
<dbReference type="PRINTS" id="PR01590">
    <property type="entry name" value="HTHFIS"/>
</dbReference>
<dbReference type="InterPro" id="IPR002197">
    <property type="entry name" value="HTH_Fis"/>
</dbReference>
<keyword evidence="4" id="KW-0238">DNA-binding</keyword>
<dbReference type="PANTHER" id="PTHR32071">
    <property type="entry name" value="TRANSCRIPTIONAL REGULATORY PROTEIN"/>
    <property type="match status" value="1"/>
</dbReference>
<reference evidence="9" key="1">
    <citation type="submission" date="2013-10" db="EMBL/GenBank/DDBJ databases">
        <title>Functional metagenomics reveals novel beta-galactosidases not predictable from gene sequences.</title>
        <authorList>
            <person name="Cheng J."/>
            <person name="Engel K."/>
            <person name="Romantsov T."/>
            <person name="Neufeld J.D."/>
            <person name="Rose D.R."/>
            <person name="Charles T.C."/>
        </authorList>
    </citation>
    <scope>NUCLEOTIDE SEQUENCE</scope>
</reference>
<evidence type="ECO:0000259" key="8">
    <source>
        <dbReference type="PROSITE" id="PS50110"/>
    </source>
</evidence>
<evidence type="ECO:0000256" key="4">
    <source>
        <dbReference type="ARBA" id="ARBA00023125"/>
    </source>
</evidence>
<dbReference type="PROSITE" id="PS00675">
    <property type="entry name" value="SIGMA54_INTERACT_1"/>
    <property type="match status" value="1"/>
</dbReference>
<evidence type="ECO:0000256" key="6">
    <source>
        <dbReference type="PROSITE-ProRule" id="PRU00169"/>
    </source>
</evidence>
<organism evidence="9">
    <name type="scientific">uncultured bacterium lac121</name>
    <dbReference type="NCBI Taxonomy" id="1447236"/>
    <lineage>
        <taxon>Bacteria</taxon>
        <taxon>environmental samples</taxon>
    </lineage>
</organism>
<dbReference type="Pfam" id="PF00158">
    <property type="entry name" value="Sigma54_activat"/>
    <property type="match status" value="1"/>
</dbReference>
<dbReference type="InterPro" id="IPR003593">
    <property type="entry name" value="AAA+_ATPase"/>
</dbReference>
<dbReference type="InterPro" id="IPR002078">
    <property type="entry name" value="Sigma_54_int"/>
</dbReference>
<keyword evidence="2" id="KW-0067">ATP-binding</keyword>
<dbReference type="CDD" id="cd00009">
    <property type="entry name" value="AAA"/>
    <property type="match status" value="1"/>
</dbReference>
<dbReference type="GO" id="GO:0006355">
    <property type="term" value="P:regulation of DNA-templated transcription"/>
    <property type="evidence" value="ECO:0007669"/>
    <property type="project" value="InterPro"/>
</dbReference>
<dbReference type="GO" id="GO:0005524">
    <property type="term" value="F:ATP binding"/>
    <property type="evidence" value="ECO:0007669"/>
    <property type="project" value="UniProtKB-KW"/>
</dbReference>
<dbReference type="PANTHER" id="PTHR32071:SF122">
    <property type="entry name" value="SIGMA FACTOR"/>
    <property type="match status" value="1"/>
</dbReference>
<dbReference type="Pfam" id="PF25601">
    <property type="entry name" value="AAA_lid_14"/>
    <property type="match status" value="1"/>
</dbReference>
<evidence type="ECO:0000256" key="5">
    <source>
        <dbReference type="ARBA" id="ARBA00023163"/>
    </source>
</evidence>
<dbReference type="InterPro" id="IPR009057">
    <property type="entry name" value="Homeodomain-like_sf"/>
</dbReference>
<dbReference type="GO" id="GO:0043565">
    <property type="term" value="F:sequence-specific DNA binding"/>
    <property type="evidence" value="ECO:0007669"/>
    <property type="project" value="InterPro"/>
</dbReference>
<keyword evidence="3" id="KW-0805">Transcription regulation</keyword>
<dbReference type="InterPro" id="IPR025944">
    <property type="entry name" value="Sigma_54_int_dom_CS"/>
</dbReference>
<name>X2LC93_9BACT</name>
<dbReference type="InterPro" id="IPR011006">
    <property type="entry name" value="CheY-like_superfamily"/>
</dbReference>
<dbReference type="GO" id="GO:0000160">
    <property type="term" value="P:phosphorelay signal transduction system"/>
    <property type="evidence" value="ECO:0007669"/>
    <property type="project" value="InterPro"/>
</dbReference>
<dbReference type="PROSITE" id="PS00688">
    <property type="entry name" value="SIGMA54_INTERACT_3"/>
    <property type="match status" value="1"/>
</dbReference>
<feature type="modified residue" description="4-aspartylphosphate" evidence="6">
    <location>
        <position position="56"/>
    </location>
</feature>
<evidence type="ECO:0000256" key="1">
    <source>
        <dbReference type="ARBA" id="ARBA00022741"/>
    </source>
</evidence>
<dbReference type="Gene3D" id="1.10.8.60">
    <property type="match status" value="1"/>
</dbReference>
<keyword evidence="5" id="KW-0804">Transcription</keyword>
<dbReference type="Pfam" id="PF02954">
    <property type="entry name" value="HTH_8"/>
    <property type="match status" value="1"/>
</dbReference>
<dbReference type="PROSITE" id="PS00676">
    <property type="entry name" value="SIGMA54_INTERACT_2"/>
    <property type="match status" value="1"/>
</dbReference>
<dbReference type="SUPFAM" id="SSF46689">
    <property type="entry name" value="Homeodomain-like"/>
    <property type="match status" value="1"/>
</dbReference>
<dbReference type="SUPFAM" id="SSF52540">
    <property type="entry name" value="P-loop containing nucleoside triphosphate hydrolases"/>
    <property type="match status" value="1"/>
</dbReference>
<dbReference type="SUPFAM" id="SSF52172">
    <property type="entry name" value="CheY-like"/>
    <property type="match status" value="1"/>
</dbReference>
<feature type="domain" description="Sigma-54 factor interaction" evidence="7">
    <location>
        <begin position="146"/>
        <end position="391"/>
    </location>
</feature>
<dbReference type="Pfam" id="PF00072">
    <property type="entry name" value="Response_reg"/>
    <property type="match status" value="1"/>
</dbReference>
<dbReference type="InterPro" id="IPR058031">
    <property type="entry name" value="AAA_lid_NorR"/>
</dbReference>
<evidence type="ECO:0000313" key="9">
    <source>
        <dbReference type="EMBL" id="AHN97847.1"/>
    </source>
</evidence>